<dbReference type="PROSITE" id="PS51782">
    <property type="entry name" value="LYSM"/>
    <property type="match status" value="2"/>
</dbReference>
<gene>
    <name evidence="4" type="primary">LOC105169846</name>
</gene>
<feature type="domain" description="LysM" evidence="2">
    <location>
        <begin position="235"/>
        <end position="279"/>
    </location>
</feature>
<protein>
    <submittedName>
        <fullName evidence="4">LysM domain-containing GPI-anchored protein 2</fullName>
    </submittedName>
</protein>
<dbReference type="InterPro" id="IPR036779">
    <property type="entry name" value="LysM_dom_sf"/>
</dbReference>
<dbReference type="RefSeq" id="XP_011088693.1">
    <property type="nucleotide sequence ID" value="XM_011090391.2"/>
</dbReference>
<keyword evidence="3" id="KW-1185">Reference proteome</keyword>
<reference evidence="4" key="1">
    <citation type="submission" date="2025-08" db="UniProtKB">
        <authorList>
            <consortium name="RefSeq"/>
        </authorList>
    </citation>
    <scope>IDENTIFICATION</scope>
</reference>
<organism evidence="3 4">
    <name type="scientific">Sesamum indicum</name>
    <name type="common">Oriental sesame</name>
    <name type="synonym">Sesamum orientale</name>
    <dbReference type="NCBI Taxonomy" id="4182"/>
    <lineage>
        <taxon>Eukaryota</taxon>
        <taxon>Viridiplantae</taxon>
        <taxon>Streptophyta</taxon>
        <taxon>Embryophyta</taxon>
        <taxon>Tracheophyta</taxon>
        <taxon>Spermatophyta</taxon>
        <taxon>Magnoliopsida</taxon>
        <taxon>eudicotyledons</taxon>
        <taxon>Gunneridae</taxon>
        <taxon>Pentapetalae</taxon>
        <taxon>asterids</taxon>
        <taxon>lamiids</taxon>
        <taxon>Lamiales</taxon>
        <taxon>Pedaliaceae</taxon>
        <taxon>Sesamum</taxon>
    </lineage>
</organism>
<dbReference type="SUPFAM" id="SSF54106">
    <property type="entry name" value="LysM domain"/>
    <property type="match status" value="2"/>
</dbReference>
<keyword evidence="1" id="KW-1133">Transmembrane helix</keyword>
<feature type="transmembrane region" description="Helical" evidence="1">
    <location>
        <begin position="25"/>
        <end position="45"/>
    </location>
</feature>
<dbReference type="InParanoid" id="A0A6I9TSH0"/>
<dbReference type="PANTHER" id="PTHR33734">
    <property type="entry name" value="LYSM DOMAIN-CONTAINING GPI-ANCHORED PROTEIN 2"/>
    <property type="match status" value="1"/>
</dbReference>
<keyword evidence="1" id="KW-0812">Transmembrane</keyword>
<dbReference type="GeneID" id="105169846"/>
<evidence type="ECO:0000313" key="4">
    <source>
        <dbReference type="RefSeq" id="XP_011088693.1"/>
    </source>
</evidence>
<dbReference type="OrthoDB" id="2107166at2759"/>
<feature type="transmembrane region" description="Helical" evidence="1">
    <location>
        <begin position="396"/>
        <end position="416"/>
    </location>
</feature>
<sequence length="417" mass="45881">MFFFQAPKSKVIARTKLTTIHFPHFFHSHLYLGLLSSFQLLLFPIDTFKVSSQEFVAQLKMSSSNTLSFSTLMLFFFFFIIFSSNFTFAQPFRCTSPRSTCKALVDYVSPNATTLSAITTLFTIKNLRTILGANNLPLSTPPTFPIAASQTIKIPFPCICTNGTGFSNHRPNYTVLPGDTLYHIAAEVFSGLVTYPQIQAVNNISDADLIEVGQTLWIPLPCSCDDVDGQKVVHYGHVVAPGSTVEGIAQQYNTSQDTLLRLNNLTGPQDLKAGAVLDVPLRACSSMVSNNSMDYPLLVPNDTYVFTATNCIRCRCDAALNWMLQCEPSQINSSCPAIRCEGAENFYLGNTTTSGCNRTTCAYAGYNQTILTTAALESTCPASGNRSSAMSLQGLGWRWSEVVIFMHMLLLCFSFLK</sequence>
<feature type="domain" description="LysM" evidence="2">
    <location>
        <begin position="171"/>
        <end position="218"/>
    </location>
</feature>
<dbReference type="Proteomes" id="UP000504604">
    <property type="component" value="Linkage group LG8"/>
</dbReference>
<dbReference type="InterPro" id="IPR018392">
    <property type="entry name" value="LysM"/>
</dbReference>
<proteinExistence type="predicted"/>
<dbReference type="AlphaFoldDB" id="A0A6I9TSH0"/>
<dbReference type="Pfam" id="PF01476">
    <property type="entry name" value="LysM"/>
    <property type="match status" value="2"/>
</dbReference>
<evidence type="ECO:0000256" key="1">
    <source>
        <dbReference type="SAM" id="Phobius"/>
    </source>
</evidence>
<dbReference type="KEGG" id="sind:105169846"/>
<name>A0A6I9TSH0_SESIN</name>
<dbReference type="CDD" id="cd00118">
    <property type="entry name" value="LysM"/>
    <property type="match status" value="2"/>
</dbReference>
<accession>A0A6I9TSH0</accession>
<dbReference type="FunCoup" id="A0A6I9TSH0">
    <property type="interactions" value="918"/>
</dbReference>
<dbReference type="PANTHER" id="PTHR33734:SF11">
    <property type="entry name" value="LYSM DOMAIN-CONTAINING GPI-ANCHORED PROTEIN 2"/>
    <property type="match status" value="1"/>
</dbReference>
<dbReference type="SMART" id="SM00257">
    <property type="entry name" value="LysM"/>
    <property type="match status" value="2"/>
</dbReference>
<dbReference type="Gene3D" id="3.10.350.10">
    <property type="entry name" value="LysM domain"/>
    <property type="match status" value="2"/>
</dbReference>
<evidence type="ECO:0000313" key="3">
    <source>
        <dbReference type="Proteomes" id="UP000504604"/>
    </source>
</evidence>
<evidence type="ECO:0000259" key="2">
    <source>
        <dbReference type="PROSITE" id="PS51782"/>
    </source>
</evidence>
<feature type="transmembrane region" description="Helical" evidence="1">
    <location>
        <begin position="66"/>
        <end position="88"/>
    </location>
</feature>
<keyword evidence="1" id="KW-0472">Membrane</keyword>